<comment type="cofactor">
    <cofactor evidence="1">
        <name>[4Fe-4S] cluster</name>
        <dbReference type="ChEBI" id="CHEBI:49883"/>
    </cofactor>
</comment>
<dbReference type="InterPro" id="IPR017896">
    <property type="entry name" value="4Fe4S_Fe-S-bd"/>
</dbReference>
<evidence type="ECO:0000259" key="8">
    <source>
        <dbReference type="PROSITE" id="PS51379"/>
    </source>
</evidence>
<dbReference type="InterPro" id="IPR050157">
    <property type="entry name" value="PSI_iron-sulfur_center"/>
</dbReference>
<dbReference type="AlphaFoldDB" id="A0A0C1QYM1"/>
<accession>A0A0C1QYM1</accession>
<dbReference type="PROSITE" id="PS51379">
    <property type="entry name" value="4FE4S_FER_2"/>
    <property type="match status" value="2"/>
</dbReference>
<dbReference type="PANTHER" id="PTHR24960">
    <property type="entry name" value="PHOTOSYSTEM I IRON-SULFUR CENTER-RELATED"/>
    <property type="match status" value="1"/>
</dbReference>
<evidence type="ECO:0000256" key="7">
    <source>
        <dbReference type="ARBA" id="ARBA00023014"/>
    </source>
</evidence>
<dbReference type="SUPFAM" id="SSF54862">
    <property type="entry name" value="4Fe-4S ferredoxins"/>
    <property type="match status" value="1"/>
</dbReference>
<name>A0A0C1QYM1_9CLOT</name>
<evidence type="ECO:0000313" key="10">
    <source>
        <dbReference type="Proteomes" id="UP000031366"/>
    </source>
</evidence>
<comment type="function">
    <text evidence="2">Ferredoxins are iron-sulfur proteins that transfer electrons in a wide variety of metabolic reactions.</text>
</comment>
<evidence type="ECO:0000313" key="9">
    <source>
        <dbReference type="EMBL" id="KIE46147.1"/>
    </source>
</evidence>
<proteinExistence type="predicted"/>
<reference evidence="9 10" key="1">
    <citation type="journal article" date="2015" name="Infect. Genet. Evol.">
        <title>Genomic sequences of six botulinum neurotoxin-producing strains representing three clostridial species illustrate the mobility and diversity of botulinum neurotoxin genes.</title>
        <authorList>
            <person name="Smith T.J."/>
            <person name="Hill K.K."/>
            <person name="Xie G."/>
            <person name="Foley B.T."/>
            <person name="Williamson C.H."/>
            <person name="Foster J.T."/>
            <person name="Johnson S.L."/>
            <person name="Chertkov O."/>
            <person name="Teshima H."/>
            <person name="Gibbons H.S."/>
            <person name="Johnsky L.A."/>
            <person name="Karavis M.A."/>
            <person name="Smith L.A."/>
        </authorList>
    </citation>
    <scope>NUCLEOTIDE SEQUENCE [LARGE SCALE GENOMIC DNA]</scope>
    <source>
        <strain evidence="9 10">CDC 2741</strain>
    </source>
</reference>
<dbReference type="InterPro" id="IPR029039">
    <property type="entry name" value="Flavoprotein-like_sf"/>
</dbReference>
<dbReference type="OrthoDB" id="9813995at2"/>
<keyword evidence="6" id="KW-0408">Iron</keyword>
<organism evidence="9 10">
    <name type="scientific">Clostridium argentinense CDC 2741</name>
    <dbReference type="NCBI Taxonomy" id="1418104"/>
    <lineage>
        <taxon>Bacteria</taxon>
        <taxon>Bacillati</taxon>
        <taxon>Bacillota</taxon>
        <taxon>Clostridia</taxon>
        <taxon>Eubacteriales</taxon>
        <taxon>Clostridiaceae</taxon>
        <taxon>Clostridium</taxon>
    </lineage>
</organism>
<dbReference type="RefSeq" id="WP_039633780.1">
    <property type="nucleotide sequence ID" value="NZ_AYSO01000017.1"/>
</dbReference>
<protein>
    <recommendedName>
        <fullName evidence="3">Ferredoxin</fullName>
    </recommendedName>
</protein>
<dbReference type="NCBIfam" id="NF038196">
    <property type="entry name" value="ferrodoxin_EFR1"/>
    <property type="match status" value="1"/>
</dbReference>
<feature type="domain" description="4Fe-4S ferredoxin-type" evidence="8">
    <location>
        <begin position="177"/>
        <end position="206"/>
    </location>
</feature>
<dbReference type="GO" id="GO:0051539">
    <property type="term" value="F:4 iron, 4 sulfur cluster binding"/>
    <property type="evidence" value="ECO:0007669"/>
    <property type="project" value="UniProtKB-KW"/>
</dbReference>
<keyword evidence="5" id="KW-0479">Metal-binding</keyword>
<dbReference type="Gene3D" id="3.30.70.20">
    <property type="match status" value="1"/>
</dbReference>
<dbReference type="Proteomes" id="UP000031366">
    <property type="component" value="Unassembled WGS sequence"/>
</dbReference>
<dbReference type="EMBL" id="AYSO01000017">
    <property type="protein sequence ID" value="KIE46147.1"/>
    <property type="molecule type" value="Genomic_DNA"/>
</dbReference>
<dbReference type="Pfam" id="PF12724">
    <property type="entry name" value="Flavodoxin_5"/>
    <property type="match status" value="1"/>
</dbReference>
<keyword evidence="4" id="KW-0004">4Fe-4S</keyword>
<sequence>MAIIFYFSGTGNSLNMARKIAEKLDGKLMPIVKAMDIEEFNDEVIGIVAPIYCMDIPNIVKEFLEKVKFSKGSYIFQVVTCGGVEGIGFNTTKKILEQKGLKLSYGFTAILPDNSIALPTKEEKKIEFLKDEENYINSITLAVKERADNSNELKETIKNLIMSKVLKKGFKFIYKIDNKTIDKSKCVKCGICEKVCPLSNIYKEGENFIIGNHCENCFACAQWCPKKAIPLENLM</sequence>
<dbReference type="PROSITE" id="PS00198">
    <property type="entry name" value="4FE4S_FER_1"/>
    <property type="match status" value="2"/>
</dbReference>
<evidence type="ECO:0000256" key="5">
    <source>
        <dbReference type="ARBA" id="ARBA00022723"/>
    </source>
</evidence>
<keyword evidence="7" id="KW-0411">Iron-sulfur</keyword>
<dbReference type="Gene3D" id="3.40.50.360">
    <property type="match status" value="1"/>
</dbReference>
<dbReference type="GO" id="GO:0046872">
    <property type="term" value="F:metal ion binding"/>
    <property type="evidence" value="ECO:0007669"/>
    <property type="project" value="UniProtKB-KW"/>
</dbReference>
<keyword evidence="10" id="KW-1185">Reference proteome</keyword>
<evidence type="ECO:0000256" key="6">
    <source>
        <dbReference type="ARBA" id="ARBA00023004"/>
    </source>
</evidence>
<dbReference type="SUPFAM" id="SSF52218">
    <property type="entry name" value="Flavoproteins"/>
    <property type="match status" value="1"/>
</dbReference>
<feature type="domain" description="4Fe-4S ferredoxin-type" evidence="8">
    <location>
        <begin position="212"/>
        <end position="234"/>
    </location>
</feature>
<dbReference type="InterPro" id="IPR017900">
    <property type="entry name" value="4Fe4S_Fe_S_CS"/>
</dbReference>
<dbReference type="InterPro" id="IPR026816">
    <property type="entry name" value="Flavodoxin_dom"/>
</dbReference>
<dbReference type="InterPro" id="IPR047964">
    <property type="entry name" value="EFR1-like"/>
</dbReference>
<evidence type="ECO:0000256" key="1">
    <source>
        <dbReference type="ARBA" id="ARBA00001966"/>
    </source>
</evidence>
<gene>
    <name evidence="9" type="ORF">U732_1869</name>
</gene>
<dbReference type="Pfam" id="PF00037">
    <property type="entry name" value="Fer4"/>
    <property type="match status" value="1"/>
</dbReference>
<evidence type="ECO:0000256" key="3">
    <source>
        <dbReference type="ARBA" id="ARBA00013529"/>
    </source>
</evidence>
<evidence type="ECO:0000256" key="4">
    <source>
        <dbReference type="ARBA" id="ARBA00022485"/>
    </source>
</evidence>
<comment type="caution">
    <text evidence="9">The sequence shown here is derived from an EMBL/GenBank/DDBJ whole genome shotgun (WGS) entry which is preliminary data.</text>
</comment>
<dbReference type="PANTHER" id="PTHR24960:SF79">
    <property type="entry name" value="PHOTOSYSTEM I IRON-SULFUR CENTER"/>
    <property type="match status" value="1"/>
</dbReference>
<evidence type="ECO:0000256" key="2">
    <source>
        <dbReference type="ARBA" id="ARBA00003532"/>
    </source>
</evidence>
<dbReference type="STRING" id="29341.RSJ17_16165"/>